<keyword evidence="2" id="KW-0812">Transmembrane</keyword>
<sequence>MTLDLQQRVQRRMRRAVVALVGIVLVLVATLVVISLSGNGSTSEGAAAPQPSGTAEPTPVKTLPPDDGGYVAPTQTVKLPDGTRKAAGNLPVQFPRTPEGAAAMAVASVRNAWSLDPAQIKAGILTYASAQYRDQMAAAAELGAKGNREFAGVPAEGPVPAGATLNAWPIGVKYSAVNSDTVDVLVLLRVTHAAKAGAEPTTTLVVSPGRAVWEGGDWKGVATNPNQPLPDPVDIGTPLFNQDKWKAIQEGDRV</sequence>
<feature type="region of interest" description="Disordered" evidence="1">
    <location>
        <begin position="39"/>
        <end position="69"/>
    </location>
</feature>
<keyword evidence="4" id="KW-1185">Reference proteome</keyword>
<reference evidence="3 4" key="1">
    <citation type="submission" date="2024-06" db="EMBL/GenBank/DDBJ databases">
        <title>The Natural Products Discovery Center: Release of the First 8490 Sequenced Strains for Exploring Actinobacteria Biosynthetic Diversity.</title>
        <authorList>
            <person name="Kalkreuter E."/>
            <person name="Kautsar S.A."/>
            <person name="Yang D."/>
            <person name="Bader C.D."/>
            <person name="Teijaro C.N."/>
            <person name="Fluegel L."/>
            <person name="Davis C.M."/>
            <person name="Simpson J.R."/>
            <person name="Lauterbach L."/>
            <person name="Steele A.D."/>
            <person name="Gui C."/>
            <person name="Meng S."/>
            <person name="Li G."/>
            <person name="Viehrig K."/>
            <person name="Ye F."/>
            <person name="Su P."/>
            <person name="Kiefer A.F."/>
            <person name="Nichols A."/>
            <person name="Cepeda A.J."/>
            <person name="Yan W."/>
            <person name="Fan B."/>
            <person name="Jiang Y."/>
            <person name="Adhikari A."/>
            <person name="Zheng C.-J."/>
            <person name="Schuster L."/>
            <person name="Cowan T.M."/>
            <person name="Smanski M.J."/>
            <person name="Chevrette M.G."/>
            <person name="De Carvalho L.P.S."/>
            <person name="Shen B."/>
        </authorList>
    </citation>
    <scope>NUCLEOTIDE SEQUENCE [LARGE SCALE GENOMIC DNA]</scope>
    <source>
        <strain evidence="3 4">NPDC006337</strain>
    </source>
</reference>
<evidence type="ECO:0000256" key="1">
    <source>
        <dbReference type="SAM" id="MobiDB-lite"/>
    </source>
</evidence>
<comment type="caution">
    <text evidence="3">The sequence shown here is derived from an EMBL/GenBank/DDBJ whole genome shotgun (WGS) entry which is preliminary data.</text>
</comment>
<feature type="transmembrane region" description="Helical" evidence="2">
    <location>
        <begin position="16"/>
        <end position="36"/>
    </location>
</feature>
<accession>A0ABV2WGD5</accession>
<proteinExistence type="predicted"/>
<organism evidence="3 4">
    <name type="scientific">Streptomyces lavendulocolor</name>
    <dbReference type="NCBI Taxonomy" id="67316"/>
    <lineage>
        <taxon>Bacteria</taxon>
        <taxon>Bacillati</taxon>
        <taxon>Actinomycetota</taxon>
        <taxon>Actinomycetes</taxon>
        <taxon>Kitasatosporales</taxon>
        <taxon>Streptomycetaceae</taxon>
        <taxon>Streptomyces</taxon>
    </lineage>
</organism>
<protein>
    <recommendedName>
        <fullName evidence="5">Integral membrane protein</fullName>
    </recommendedName>
</protein>
<gene>
    <name evidence="3" type="ORF">ABZ508_34195</name>
</gene>
<evidence type="ECO:0008006" key="5">
    <source>
        <dbReference type="Google" id="ProtNLM"/>
    </source>
</evidence>
<evidence type="ECO:0000313" key="4">
    <source>
        <dbReference type="Proteomes" id="UP001550378"/>
    </source>
</evidence>
<dbReference type="RefSeq" id="WP_359656370.1">
    <property type="nucleotide sequence ID" value="NZ_JBEXZP010000128.1"/>
</dbReference>
<keyword evidence="2" id="KW-0472">Membrane</keyword>
<name>A0ABV2WGD5_9ACTN</name>
<dbReference type="Proteomes" id="UP001550378">
    <property type="component" value="Unassembled WGS sequence"/>
</dbReference>
<dbReference type="EMBL" id="JBEXZR010000058">
    <property type="protein sequence ID" value="MEU0712413.1"/>
    <property type="molecule type" value="Genomic_DNA"/>
</dbReference>
<evidence type="ECO:0000313" key="3">
    <source>
        <dbReference type="EMBL" id="MEU0712413.1"/>
    </source>
</evidence>
<evidence type="ECO:0000256" key="2">
    <source>
        <dbReference type="SAM" id="Phobius"/>
    </source>
</evidence>
<keyword evidence="2" id="KW-1133">Transmembrane helix</keyword>